<dbReference type="GO" id="GO:0006355">
    <property type="term" value="P:regulation of DNA-templated transcription"/>
    <property type="evidence" value="ECO:0007669"/>
    <property type="project" value="InterPro"/>
</dbReference>
<dbReference type="Gene3D" id="1.10.10.10">
    <property type="entry name" value="Winged helix-like DNA-binding domain superfamily/Winged helix DNA-binding domain"/>
    <property type="match status" value="1"/>
</dbReference>
<dbReference type="STRING" id="1318628.MARLIPOL_15934"/>
<dbReference type="SUPFAM" id="SSF53474">
    <property type="entry name" value="alpha/beta-Hydrolases"/>
    <property type="match status" value="1"/>
</dbReference>
<dbReference type="eggNOG" id="COG2267">
    <property type="taxonomic scope" value="Bacteria"/>
</dbReference>
<organism evidence="2 3">
    <name type="scientific">Marinobacter lipolyticus SM19</name>
    <dbReference type="NCBI Taxonomy" id="1318628"/>
    <lineage>
        <taxon>Bacteria</taxon>
        <taxon>Pseudomonadati</taxon>
        <taxon>Pseudomonadota</taxon>
        <taxon>Gammaproteobacteria</taxon>
        <taxon>Pseudomonadales</taxon>
        <taxon>Marinobacteraceae</taxon>
        <taxon>Marinobacter</taxon>
    </lineage>
</organism>
<dbReference type="Proteomes" id="UP000016540">
    <property type="component" value="Unassembled WGS sequence"/>
</dbReference>
<dbReference type="EMBL" id="ASAD01000021">
    <property type="protein sequence ID" value="EON90884.1"/>
    <property type="molecule type" value="Genomic_DNA"/>
</dbReference>
<reference evidence="2 3" key="1">
    <citation type="journal article" date="2013" name="Genome Announc.">
        <title>Draft Genome Sequence of the Moderately Halophilic Bacterium Marinobacter lipolyticus Strain SM19.</title>
        <authorList>
            <person name="Papke R.T."/>
            <person name="de la Haba R.R."/>
            <person name="Infante-Dominguez C."/>
            <person name="Perez D."/>
            <person name="Sanchez-Porro C."/>
            <person name="Lapierre P."/>
            <person name="Ventosa A."/>
        </authorList>
    </citation>
    <scope>NUCLEOTIDE SEQUENCE [LARGE SCALE GENOMIC DNA]</scope>
    <source>
        <strain evidence="2 3">SM19</strain>
    </source>
</reference>
<evidence type="ECO:0000313" key="3">
    <source>
        <dbReference type="Proteomes" id="UP000016540"/>
    </source>
</evidence>
<dbReference type="SUPFAM" id="SSF46894">
    <property type="entry name" value="C-terminal effector domain of the bipartite response regulators"/>
    <property type="match status" value="1"/>
</dbReference>
<dbReference type="PATRIC" id="fig|1318628.3.peg.3186"/>
<dbReference type="CDD" id="cd06170">
    <property type="entry name" value="LuxR_C_like"/>
    <property type="match status" value="1"/>
</dbReference>
<dbReference type="SMART" id="SM00421">
    <property type="entry name" value="HTH_LUXR"/>
    <property type="match status" value="1"/>
</dbReference>
<dbReference type="GO" id="GO:0016787">
    <property type="term" value="F:hydrolase activity"/>
    <property type="evidence" value="ECO:0007669"/>
    <property type="project" value="UniProtKB-KW"/>
</dbReference>
<dbReference type="Pfam" id="PF00196">
    <property type="entry name" value="GerE"/>
    <property type="match status" value="1"/>
</dbReference>
<dbReference type="PRINTS" id="PR00111">
    <property type="entry name" value="ABHYDROLASE"/>
</dbReference>
<keyword evidence="2" id="KW-0378">Hydrolase</keyword>
<dbReference type="InterPro" id="IPR050471">
    <property type="entry name" value="AB_hydrolase"/>
</dbReference>
<dbReference type="InterPro" id="IPR036388">
    <property type="entry name" value="WH-like_DNA-bd_sf"/>
</dbReference>
<dbReference type="HOGENOM" id="CLU_020336_14_0_6"/>
<accession>R8AX40</accession>
<dbReference type="PROSITE" id="PS50043">
    <property type="entry name" value="HTH_LUXR_2"/>
    <property type="match status" value="1"/>
</dbReference>
<gene>
    <name evidence="2" type="ORF">MARLIPOL_15934</name>
</gene>
<dbReference type="InterPro" id="IPR016032">
    <property type="entry name" value="Sig_transdc_resp-reg_C-effctor"/>
</dbReference>
<dbReference type="InterPro" id="IPR029058">
    <property type="entry name" value="AB_hydrolase_fold"/>
</dbReference>
<dbReference type="Pfam" id="PF00561">
    <property type="entry name" value="Abhydrolase_1"/>
    <property type="match status" value="1"/>
</dbReference>
<protein>
    <submittedName>
        <fullName evidence="2">AB hydrolase superfamily protein yisY</fullName>
    </submittedName>
</protein>
<proteinExistence type="predicted"/>
<dbReference type="PANTHER" id="PTHR43433:SF5">
    <property type="entry name" value="AB HYDROLASE-1 DOMAIN-CONTAINING PROTEIN"/>
    <property type="match status" value="1"/>
</dbReference>
<evidence type="ECO:0000313" key="2">
    <source>
        <dbReference type="EMBL" id="EON90884.1"/>
    </source>
</evidence>
<dbReference type="InterPro" id="IPR000073">
    <property type="entry name" value="AB_hydrolase_1"/>
</dbReference>
<dbReference type="InterPro" id="IPR000792">
    <property type="entry name" value="Tscrpt_reg_LuxR_C"/>
</dbReference>
<dbReference type="PANTHER" id="PTHR43433">
    <property type="entry name" value="HYDROLASE, ALPHA/BETA FOLD FAMILY PROTEIN"/>
    <property type="match status" value="1"/>
</dbReference>
<feature type="domain" description="HTH luxR-type" evidence="1">
    <location>
        <begin position="260"/>
        <end position="325"/>
    </location>
</feature>
<dbReference type="PRINTS" id="PR00038">
    <property type="entry name" value="HTHLUXR"/>
</dbReference>
<dbReference type="Gene3D" id="3.40.50.1820">
    <property type="entry name" value="alpha/beta hydrolase"/>
    <property type="match status" value="1"/>
</dbReference>
<keyword evidence="3" id="KW-1185">Reference proteome</keyword>
<dbReference type="eggNOG" id="COG2197">
    <property type="taxonomic scope" value="Bacteria"/>
</dbReference>
<comment type="caution">
    <text evidence="2">The sequence shown here is derived from an EMBL/GenBank/DDBJ whole genome shotgun (WGS) entry which is preliminary data.</text>
</comment>
<sequence>MRVGGWMTHVEHDWDSPIWQHWLRELTREHTLARFDMRGSGLSDHEVAEQGVEVWLQDLEAVANALGWRRFPLVGICQGGAVAAAYAARHPERVSKLVLYNAYAHGGYTSDIPEYKTEEARALEEMIKVGWGRRHGAFREVFARLMSPREAGDQVAWWAELQRITTEPETAVQLWHAFHAVDIRHQLDKVRAPTLVVHIKGDQMVPFEMGRELAAHIDGAHFLPLEGKSHILQPDDPGWPIFVSEFRRFLTNQGSDQPAPPPEFKSLTGRERAVLEVVAQGLSNQDIAEHLSIAPKTARNHISNICSKLDITSRAQLIVRAREAGFGDH</sequence>
<name>R8AX40_9GAMM</name>
<evidence type="ECO:0000259" key="1">
    <source>
        <dbReference type="PROSITE" id="PS50043"/>
    </source>
</evidence>
<dbReference type="AlphaFoldDB" id="R8AX40"/>
<dbReference type="GO" id="GO:0003677">
    <property type="term" value="F:DNA binding"/>
    <property type="evidence" value="ECO:0007669"/>
    <property type="project" value="InterPro"/>
</dbReference>